<keyword evidence="1" id="KW-0862">Zinc</keyword>
<proteinExistence type="inferred from homology"/>
<keyword evidence="3" id="KW-1185">Reference proteome</keyword>
<comment type="catalytic activity">
    <reaction evidence="1">
        <text>S-ubiquitinyl-[E2 ubiquitin-conjugating enzyme]-L-cysteine + [acceptor protein]-L-lysine = [E2 ubiquitin-conjugating enzyme]-L-cysteine + N(6)-ubiquitinyl-[acceptor protein]-L-lysine.</text>
        <dbReference type="EC" id="2.3.2.27"/>
    </reaction>
</comment>
<keyword evidence="1" id="KW-0479">Metal-binding</keyword>
<keyword evidence="1" id="KW-0539">Nucleus</keyword>
<dbReference type="GO" id="GO:0000724">
    <property type="term" value="P:double-strand break repair via homologous recombination"/>
    <property type="evidence" value="ECO:0007669"/>
    <property type="project" value="TreeGrafter"/>
</dbReference>
<keyword evidence="1" id="KW-0233">DNA recombination</keyword>
<comment type="similarity">
    <text evidence="1">Belongs to the NSE1 family.</text>
</comment>
<gene>
    <name evidence="2" type="ORF">LSINAPIS_LOCUS11021</name>
</gene>
<evidence type="ECO:0000313" key="2">
    <source>
        <dbReference type="EMBL" id="VVD00370.1"/>
    </source>
</evidence>
<comment type="subunit">
    <text evidence="1">Component of the Smc5-Smc6 complex.</text>
</comment>
<dbReference type="GO" id="GO:0030915">
    <property type="term" value="C:Smc5-Smc6 complex"/>
    <property type="evidence" value="ECO:0007669"/>
    <property type="project" value="UniProtKB-UniRule"/>
</dbReference>
<sequence length="241" mass="27942">MSPYGPEHQYLLRTVASRGVVTVENANQILASFGVNDFVIQNLVTEINTNIRPLQQSIKITNDEYTSEEVLVFLSHGYDDATKSQNIFSATELEYFRVLIEQIMSTEGRQLTSIHALNLKLLDTWCRMKYLDKEENNYALGVRTIQEFEGYLRENMPDTIEECFLCKQIVFRNLNEVENVEEDASLERSDELTQEVSTQDIIPERGQNDYWLIHQVMESRNQPPINIRNTRGALETFEGTY</sequence>
<dbReference type="AlphaFoldDB" id="A0A5E4QTU6"/>
<evidence type="ECO:0000313" key="3">
    <source>
        <dbReference type="Proteomes" id="UP000324832"/>
    </source>
</evidence>
<dbReference type="EC" id="2.3.2.27" evidence="1"/>
<dbReference type="Gene3D" id="3.90.1150.220">
    <property type="match status" value="1"/>
</dbReference>
<dbReference type="InterPro" id="IPR011513">
    <property type="entry name" value="Nse1"/>
</dbReference>
<dbReference type="PANTHER" id="PTHR20973">
    <property type="entry name" value="NON-SMC ELEMENT 1-RELATED"/>
    <property type="match status" value="1"/>
</dbReference>
<dbReference type="PANTHER" id="PTHR20973:SF0">
    <property type="entry name" value="NON-STRUCTURAL MAINTENANCE OF CHROMOSOMES ELEMENT 1 HOMOLOG"/>
    <property type="match status" value="1"/>
</dbReference>
<dbReference type="GO" id="GO:0008270">
    <property type="term" value="F:zinc ion binding"/>
    <property type="evidence" value="ECO:0007669"/>
    <property type="project" value="UniProtKB-KW"/>
</dbReference>
<accession>A0A5E4QTU6</accession>
<dbReference type="EMBL" id="FZQP02004667">
    <property type="protein sequence ID" value="VVD00370.1"/>
    <property type="molecule type" value="Genomic_DNA"/>
</dbReference>
<keyword evidence="1" id="KW-0227">DNA damage</keyword>
<organism evidence="2 3">
    <name type="scientific">Leptidea sinapis</name>
    <dbReference type="NCBI Taxonomy" id="189913"/>
    <lineage>
        <taxon>Eukaryota</taxon>
        <taxon>Metazoa</taxon>
        <taxon>Ecdysozoa</taxon>
        <taxon>Arthropoda</taxon>
        <taxon>Hexapoda</taxon>
        <taxon>Insecta</taxon>
        <taxon>Pterygota</taxon>
        <taxon>Neoptera</taxon>
        <taxon>Endopterygota</taxon>
        <taxon>Lepidoptera</taxon>
        <taxon>Glossata</taxon>
        <taxon>Ditrysia</taxon>
        <taxon>Papilionoidea</taxon>
        <taxon>Pieridae</taxon>
        <taxon>Dismorphiinae</taxon>
        <taxon>Leptidea</taxon>
    </lineage>
</organism>
<dbReference type="Proteomes" id="UP000324832">
    <property type="component" value="Unassembled WGS sequence"/>
</dbReference>
<keyword evidence="1" id="KW-0863">Zinc-finger</keyword>
<keyword evidence="1" id="KW-0234">DNA repair</keyword>
<dbReference type="InterPro" id="IPR036388">
    <property type="entry name" value="WH-like_DNA-bd_sf"/>
</dbReference>
<dbReference type="Pfam" id="PF07574">
    <property type="entry name" value="SMC_Nse1"/>
    <property type="match status" value="1"/>
</dbReference>
<keyword evidence="1" id="KW-0808">Transferase</keyword>
<dbReference type="GO" id="GO:0005634">
    <property type="term" value="C:nucleus"/>
    <property type="evidence" value="ECO:0007669"/>
    <property type="project" value="UniProtKB-SubCell"/>
</dbReference>
<evidence type="ECO:0000256" key="1">
    <source>
        <dbReference type="RuleBase" id="RU368018"/>
    </source>
</evidence>
<keyword evidence="1" id="KW-0833">Ubl conjugation pathway</keyword>
<dbReference type="Gene3D" id="1.10.10.10">
    <property type="entry name" value="Winged helix-like DNA-binding domain superfamily/Winged helix DNA-binding domain"/>
    <property type="match status" value="1"/>
</dbReference>
<comment type="subcellular location">
    <subcellularLocation>
        <location evidence="1">Nucleus</location>
    </subcellularLocation>
</comment>
<reference evidence="2 3" key="1">
    <citation type="submission" date="2017-07" db="EMBL/GenBank/DDBJ databases">
        <authorList>
            <person name="Talla V."/>
            <person name="Backstrom N."/>
        </authorList>
    </citation>
    <scope>NUCLEOTIDE SEQUENCE [LARGE SCALE GENOMIC DNA]</scope>
</reference>
<name>A0A5E4QTU6_9NEOP</name>
<dbReference type="GO" id="GO:0061630">
    <property type="term" value="F:ubiquitin protein ligase activity"/>
    <property type="evidence" value="ECO:0007669"/>
    <property type="project" value="UniProtKB-EC"/>
</dbReference>
<protein>
    <recommendedName>
        <fullName evidence="1">Non-structural maintenance of chromosomes element 1 homolog</fullName>
        <ecNumber evidence="1">2.3.2.27</ecNumber>
    </recommendedName>
</protein>